<dbReference type="EMBL" id="JAJSOW010000001">
    <property type="protein sequence ID" value="KAI9200674.1"/>
    <property type="molecule type" value="Genomic_DNA"/>
</dbReference>
<dbReference type="SUPFAM" id="SSF48371">
    <property type="entry name" value="ARM repeat"/>
    <property type="match status" value="1"/>
</dbReference>
<dbReference type="Gene3D" id="1.25.10.10">
    <property type="entry name" value="Leucine-rich Repeat Variant"/>
    <property type="match status" value="2"/>
</dbReference>
<comment type="caution">
    <text evidence="1">The sequence shown here is derived from an EMBL/GenBank/DDBJ whole genome shotgun (WGS) entry which is preliminary data.</text>
</comment>
<name>A0AAD5JUB3_ACENE</name>
<evidence type="ECO:0008006" key="3">
    <source>
        <dbReference type="Google" id="ProtNLM"/>
    </source>
</evidence>
<proteinExistence type="predicted"/>
<dbReference type="AlphaFoldDB" id="A0AAD5JUB3"/>
<evidence type="ECO:0000313" key="2">
    <source>
        <dbReference type="Proteomes" id="UP001064489"/>
    </source>
</evidence>
<dbReference type="InterPro" id="IPR016024">
    <property type="entry name" value="ARM-type_fold"/>
</dbReference>
<reference evidence="1" key="2">
    <citation type="submission" date="2023-02" db="EMBL/GenBank/DDBJ databases">
        <authorList>
            <person name="Swenson N.G."/>
            <person name="Wegrzyn J.L."/>
            <person name="Mcevoy S.L."/>
        </authorList>
    </citation>
    <scope>NUCLEOTIDE SEQUENCE</scope>
    <source>
        <strain evidence="1">91603</strain>
        <tissue evidence="1">Leaf</tissue>
    </source>
</reference>
<reference evidence="1" key="1">
    <citation type="journal article" date="2022" name="Plant J.">
        <title>Strategies of tolerance reflected in two North American maple genomes.</title>
        <authorList>
            <person name="McEvoy S.L."/>
            <person name="Sezen U.U."/>
            <person name="Trouern-Trend A."/>
            <person name="McMahon S.M."/>
            <person name="Schaberg P.G."/>
            <person name="Yang J."/>
            <person name="Wegrzyn J.L."/>
            <person name="Swenson N.G."/>
        </authorList>
    </citation>
    <scope>NUCLEOTIDE SEQUENCE</scope>
    <source>
        <strain evidence="1">91603</strain>
    </source>
</reference>
<evidence type="ECO:0000313" key="1">
    <source>
        <dbReference type="EMBL" id="KAI9200674.1"/>
    </source>
</evidence>
<organism evidence="1 2">
    <name type="scientific">Acer negundo</name>
    <name type="common">Box elder</name>
    <dbReference type="NCBI Taxonomy" id="4023"/>
    <lineage>
        <taxon>Eukaryota</taxon>
        <taxon>Viridiplantae</taxon>
        <taxon>Streptophyta</taxon>
        <taxon>Embryophyta</taxon>
        <taxon>Tracheophyta</taxon>
        <taxon>Spermatophyta</taxon>
        <taxon>Magnoliopsida</taxon>
        <taxon>eudicotyledons</taxon>
        <taxon>Gunneridae</taxon>
        <taxon>Pentapetalae</taxon>
        <taxon>rosids</taxon>
        <taxon>malvids</taxon>
        <taxon>Sapindales</taxon>
        <taxon>Sapindaceae</taxon>
        <taxon>Hippocastanoideae</taxon>
        <taxon>Acereae</taxon>
        <taxon>Acer</taxon>
    </lineage>
</organism>
<sequence>MVPKIVDMLKSSSRKVRCKAQETLHIAVEEDSDNKLSSSSHELSKEREEAVSLLYELSNSEALCEKIGSVNGAILISVGITSSKSENILTVEKADKTLENLEKFENNARQMAEKGRLQPLLTQILEGLAETKLSLASFLGELALNNDVKVIVAKTVGSSLINIMKNGNIQAREAALKALNQISSCEASAKVLIEAGILPPLVKDLFTVGSSQLPMRLKEVSATILASIVSSGYEFDSIAVGPDHQTLVSEDIVHNLLHLISNTGPAIECKLL</sequence>
<dbReference type="InterPro" id="IPR052608">
    <property type="entry name" value="U-box_domain_protein"/>
</dbReference>
<protein>
    <recommendedName>
        <fullName evidence="3">ARM repeat superfamily protein</fullName>
    </recommendedName>
</protein>
<keyword evidence="2" id="KW-1185">Reference proteome</keyword>
<dbReference type="Proteomes" id="UP001064489">
    <property type="component" value="Chromosome 9"/>
</dbReference>
<dbReference type="PANTHER" id="PTHR45958:SF6">
    <property type="entry name" value="U-BOX DOMAIN-CONTAINING PROTEIN 43"/>
    <property type="match status" value="1"/>
</dbReference>
<gene>
    <name evidence="1" type="ORF">LWI28_011547</name>
</gene>
<dbReference type="InterPro" id="IPR011989">
    <property type="entry name" value="ARM-like"/>
</dbReference>
<accession>A0AAD5JUB3</accession>
<dbReference type="PANTHER" id="PTHR45958">
    <property type="entry name" value="RING-TYPE E3 UBIQUITIN TRANSFERASE"/>
    <property type="match status" value="1"/>
</dbReference>